<dbReference type="AlphaFoldDB" id="A0A8K0H9F9"/>
<dbReference type="InterPro" id="IPR013210">
    <property type="entry name" value="LRR_N_plant-typ"/>
</dbReference>
<name>A0A8K0H9F9_9ROSA</name>
<dbReference type="InterPro" id="IPR032675">
    <property type="entry name" value="LRR_dom_sf"/>
</dbReference>
<evidence type="ECO:0000313" key="11">
    <source>
        <dbReference type="Proteomes" id="UP000796880"/>
    </source>
</evidence>
<feature type="chain" id="PRO_5035469978" description="Protein kinase domain-containing protein" evidence="8">
    <location>
        <begin position="25"/>
        <end position="700"/>
    </location>
</feature>
<dbReference type="Pfam" id="PF00560">
    <property type="entry name" value="LRR_1"/>
    <property type="match status" value="3"/>
</dbReference>
<evidence type="ECO:0000256" key="4">
    <source>
        <dbReference type="ARBA" id="ARBA00022737"/>
    </source>
</evidence>
<dbReference type="PANTHER" id="PTHR48007">
    <property type="entry name" value="LEUCINE-RICH REPEAT RECEPTOR-LIKE PROTEIN KINASE PXC1"/>
    <property type="match status" value="1"/>
</dbReference>
<dbReference type="Gene3D" id="3.80.10.10">
    <property type="entry name" value="Ribonuclease Inhibitor"/>
    <property type="match status" value="1"/>
</dbReference>
<keyword evidence="2" id="KW-0433">Leucine-rich repeat</keyword>
<evidence type="ECO:0000256" key="5">
    <source>
        <dbReference type="ARBA" id="ARBA00022989"/>
    </source>
</evidence>
<dbReference type="Pfam" id="PF13855">
    <property type="entry name" value="LRR_8"/>
    <property type="match status" value="1"/>
</dbReference>
<comment type="caution">
    <text evidence="10">The sequence shown here is derived from an EMBL/GenBank/DDBJ whole genome shotgun (WGS) entry which is preliminary data.</text>
</comment>
<keyword evidence="5 7" id="KW-1133">Transmembrane helix</keyword>
<dbReference type="Proteomes" id="UP000796880">
    <property type="component" value="Unassembled WGS sequence"/>
</dbReference>
<reference evidence="10" key="1">
    <citation type="submission" date="2020-03" db="EMBL/GenBank/DDBJ databases">
        <title>A high-quality chromosome-level genome assembly of a woody plant with both climbing and erect habits, Rhamnella rubrinervis.</title>
        <authorList>
            <person name="Lu Z."/>
            <person name="Yang Y."/>
            <person name="Zhu X."/>
            <person name="Sun Y."/>
        </authorList>
    </citation>
    <scope>NUCLEOTIDE SEQUENCE</scope>
    <source>
        <strain evidence="10">BYM</strain>
        <tissue evidence="10">Leaf</tissue>
    </source>
</reference>
<accession>A0A8K0H9F9</accession>
<feature type="signal peptide" evidence="8">
    <location>
        <begin position="1"/>
        <end position="24"/>
    </location>
</feature>
<organism evidence="10 11">
    <name type="scientific">Rhamnella rubrinervis</name>
    <dbReference type="NCBI Taxonomy" id="2594499"/>
    <lineage>
        <taxon>Eukaryota</taxon>
        <taxon>Viridiplantae</taxon>
        <taxon>Streptophyta</taxon>
        <taxon>Embryophyta</taxon>
        <taxon>Tracheophyta</taxon>
        <taxon>Spermatophyta</taxon>
        <taxon>Magnoliopsida</taxon>
        <taxon>eudicotyledons</taxon>
        <taxon>Gunneridae</taxon>
        <taxon>Pentapetalae</taxon>
        <taxon>rosids</taxon>
        <taxon>fabids</taxon>
        <taxon>Rosales</taxon>
        <taxon>Rhamnaceae</taxon>
        <taxon>rhamnoid group</taxon>
        <taxon>Rhamneae</taxon>
        <taxon>Rhamnella</taxon>
    </lineage>
</organism>
<dbReference type="Gene3D" id="3.30.200.20">
    <property type="entry name" value="Phosphorylase Kinase, domain 1"/>
    <property type="match status" value="1"/>
</dbReference>
<dbReference type="InterPro" id="IPR000719">
    <property type="entry name" value="Prot_kinase_dom"/>
</dbReference>
<dbReference type="SUPFAM" id="SSF56112">
    <property type="entry name" value="Protein kinase-like (PK-like)"/>
    <property type="match status" value="1"/>
</dbReference>
<comment type="subcellular location">
    <subcellularLocation>
        <location evidence="1">Membrane</location>
    </subcellularLocation>
</comment>
<dbReference type="FunFam" id="3.30.200.20:FF:000371">
    <property type="entry name" value="Protein NSP-INTERACTING KINASE 2"/>
    <property type="match status" value="1"/>
</dbReference>
<evidence type="ECO:0000256" key="2">
    <source>
        <dbReference type="ARBA" id="ARBA00022614"/>
    </source>
</evidence>
<dbReference type="InterPro" id="IPR001245">
    <property type="entry name" value="Ser-Thr/Tyr_kinase_cat_dom"/>
</dbReference>
<protein>
    <recommendedName>
        <fullName evidence="9">Protein kinase domain-containing protein</fullName>
    </recommendedName>
</protein>
<evidence type="ECO:0000313" key="10">
    <source>
        <dbReference type="EMBL" id="KAF3448412.1"/>
    </source>
</evidence>
<dbReference type="GO" id="GO:0016020">
    <property type="term" value="C:membrane"/>
    <property type="evidence" value="ECO:0007669"/>
    <property type="project" value="UniProtKB-SubCell"/>
</dbReference>
<keyword evidence="4" id="KW-0677">Repeat</keyword>
<dbReference type="Gene3D" id="1.10.510.10">
    <property type="entry name" value="Transferase(Phosphotransferase) domain 1"/>
    <property type="match status" value="1"/>
</dbReference>
<evidence type="ECO:0000256" key="3">
    <source>
        <dbReference type="ARBA" id="ARBA00022692"/>
    </source>
</evidence>
<dbReference type="OrthoDB" id="676979at2759"/>
<dbReference type="Pfam" id="PF08263">
    <property type="entry name" value="LRRNT_2"/>
    <property type="match status" value="1"/>
</dbReference>
<dbReference type="FunFam" id="3.80.10.10:FF:000379">
    <property type="entry name" value="Protein NSP-INTERACTING KINASE 2"/>
    <property type="match status" value="1"/>
</dbReference>
<dbReference type="GO" id="GO:0004672">
    <property type="term" value="F:protein kinase activity"/>
    <property type="evidence" value="ECO:0007669"/>
    <property type="project" value="InterPro"/>
</dbReference>
<sequence length="700" mass="76745">MGLLKFLLSLSVLLAICTLRHVYGNAELEALMELKLSLDPENRFLGSWTKGGDPCSGLFEGVACNEHQKVDNITLQAKGLSGKISPAVAELKCLSGLYLHYNNLSGEIPREISNLTELTDLYLDFNSLSGGIPSGIGNMASLQVLQLCCNQLTGSIPTQMGSLKRLNTISLQNNSLNGAIPASLGNLEMLKRLDLSFNSFFGPIPTRLANVGSLEMLDVRNNSLSGVAPRTLKRLDKGFRCENNPNLCGAGFPALRVCTSFDIDKVNVDGIKPLRPNITDTETEINPESANFHLHCKQTHCANPTGIPQTAVVAGVITVTITLTGVIFLIIIRYRRQKQKIGNMSDPSDGRLSTDQAKELYSKNASPLVTLEYCSGWDPLGDDRNGIGFFREYSSNYRFNMEEVESATQYFSELNLLGRSKFSAVYKGTLRDGSLVAIRSINVISCKSEEADFVKGLNLLFSLRHENLVRLRGFCCSRSRGECFLIYDFAPNGNLACYLDVEEGSNRVLNWSKRISVIKGIAKGIGYLHSDEANKPALVHQNISVEKILIDQQFNPLISDSGLPKLLADDIVFSTLKVSAAMGYLAPEYICTGRFTEKSDVYAFGVIVLQVLSGKCSLTSSLRIAANSSRFEDFVDTNLRGGFSETEAAKLAELALLCTHELPEHRPTMETVIRELKTAGDDDPEVETSLRMRAAVEDAL</sequence>
<feature type="transmembrane region" description="Helical" evidence="7">
    <location>
        <begin position="311"/>
        <end position="332"/>
    </location>
</feature>
<dbReference type="GO" id="GO:0005524">
    <property type="term" value="F:ATP binding"/>
    <property type="evidence" value="ECO:0007669"/>
    <property type="project" value="InterPro"/>
</dbReference>
<dbReference type="InterPro" id="IPR011009">
    <property type="entry name" value="Kinase-like_dom_sf"/>
</dbReference>
<keyword evidence="8" id="KW-0732">Signal</keyword>
<keyword evidence="11" id="KW-1185">Reference proteome</keyword>
<keyword evidence="3 7" id="KW-0812">Transmembrane</keyword>
<dbReference type="InterPro" id="IPR001611">
    <property type="entry name" value="Leu-rich_rpt"/>
</dbReference>
<evidence type="ECO:0000256" key="7">
    <source>
        <dbReference type="SAM" id="Phobius"/>
    </source>
</evidence>
<dbReference type="PROSITE" id="PS50011">
    <property type="entry name" value="PROTEIN_KINASE_DOM"/>
    <property type="match status" value="1"/>
</dbReference>
<dbReference type="InterPro" id="IPR046959">
    <property type="entry name" value="PRK1-6/SRF4-like"/>
</dbReference>
<evidence type="ECO:0000259" key="9">
    <source>
        <dbReference type="PROSITE" id="PS50011"/>
    </source>
</evidence>
<dbReference type="PANTHER" id="PTHR48007:SF65">
    <property type="entry name" value="OS01G0577600 PROTEIN"/>
    <property type="match status" value="1"/>
</dbReference>
<dbReference type="SUPFAM" id="SSF52058">
    <property type="entry name" value="L domain-like"/>
    <property type="match status" value="1"/>
</dbReference>
<keyword evidence="6 7" id="KW-0472">Membrane</keyword>
<evidence type="ECO:0000256" key="1">
    <source>
        <dbReference type="ARBA" id="ARBA00004370"/>
    </source>
</evidence>
<dbReference type="EMBL" id="VOIH02000004">
    <property type="protein sequence ID" value="KAF3448412.1"/>
    <property type="molecule type" value="Genomic_DNA"/>
</dbReference>
<gene>
    <name evidence="10" type="ORF">FNV43_RR09125</name>
</gene>
<feature type="domain" description="Protein kinase" evidence="9">
    <location>
        <begin position="411"/>
        <end position="686"/>
    </location>
</feature>
<dbReference type="Pfam" id="PF07714">
    <property type="entry name" value="PK_Tyr_Ser-Thr"/>
    <property type="match status" value="1"/>
</dbReference>
<evidence type="ECO:0000256" key="8">
    <source>
        <dbReference type="SAM" id="SignalP"/>
    </source>
</evidence>
<evidence type="ECO:0000256" key="6">
    <source>
        <dbReference type="ARBA" id="ARBA00023136"/>
    </source>
</evidence>
<proteinExistence type="predicted"/>
<dbReference type="FunFam" id="1.10.510.10:FF:000513">
    <property type="entry name" value="Protein NSP-INTERACTING KINASE 2"/>
    <property type="match status" value="1"/>
</dbReference>